<dbReference type="GO" id="GO:0004672">
    <property type="term" value="F:protein kinase activity"/>
    <property type="evidence" value="ECO:0007669"/>
    <property type="project" value="InterPro"/>
</dbReference>
<proteinExistence type="predicted"/>
<gene>
    <name evidence="2" type="ORF">SteCoe_26743</name>
</gene>
<dbReference type="GO" id="GO:0005524">
    <property type="term" value="F:ATP binding"/>
    <property type="evidence" value="ECO:0007669"/>
    <property type="project" value="InterPro"/>
</dbReference>
<dbReference type="Gene3D" id="1.10.510.10">
    <property type="entry name" value="Transferase(Phosphotransferase) domain 1"/>
    <property type="match status" value="1"/>
</dbReference>
<dbReference type="EMBL" id="MPUH01000757">
    <property type="protein sequence ID" value="OMJ74354.1"/>
    <property type="molecule type" value="Genomic_DNA"/>
</dbReference>
<dbReference type="Gene3D" id="3.30.200.20">
    <property type="entry name" value="Phosphorylase Kinase, domain 1"/>
    <property type="match status" value="1"/>
</dbReference>
<dbReference type="AlphaFoldDB" id="A0A1R2BC48"/>
<dbReference type="PROSITE" id="PS00109">
    <property type="entry name" value="PROTEIN_KINASE_TYR"/>
    <property type="match status" value="1"/>
</dbReference>
<evidence type="ECO:0000313" key="2">
    <source>
        <dbReference type="EMBL" id="OMJ74354.1"/>
    </source>
</evidence>
<dbReference type="Pfam" id="PF00069">
    <property type="entry name" value="Pkinase"/>
    <property type="match status" value="1"/>
</dbReference>
<organism evidence="2 3">
    <name type="scientific">Stentor coeruleus</name>
    <dbReference type="NCBI Taxonomy" id="5963"/>
    <lineage>
        <taxon>Eukaryota</taxon>
        <taxon>Sar</taxon>
        <taxon>Alveolata</taxon>
        <taxon>Ciliophora</taxon>
        <taxon>Postciliodesmatophora</taxon>
        <taxon>Heterotrichea</taxon>
        <taxon>Heterotrichida</taxon>
        <taxon>Stentoridae</taxon>
        <taxon>Stentor</taxon>
    </lineage>
</organism>
<dbReference type="OrthoDB" id="193931at2759"/>
<dbReference type="InterPro" id="IPR011009">
    <property type="entry name" value="Kinase-like_dom_sf"/>
</dbReference>
<dbReference type="InterPro" id="IPR000719">
    <property type="entry name" value="Prot_kinase_dom"/>
</dbReference>
<comment type="caution">
    <text evidence="2">The sequence shown here is derived from an EMBL/GenBank/DDBJ whole genome shotgun (WGS) entry which is preliminary data.</text>
</comment>
<evidence type="ECO:0000259" key="1">
    <source>
        <dbReference type="PROSITE" id="PS50011"/>
    </source>
</evidence>
<sequence length="311" mass="35609">MGCAAIKNRQDKSKDIHSISVKNDLFPPSIIDSLGLTFHPDYVSLSVLKVGTLSEIIRVKHIPTKTYRALKVVPKNRLSKRNIDPNTYSIQATLHSKLSHPNIIEYIEHFSDNNYFFIVTELCKGFSLFRKSKQAEKFSEIETSKYIHEILQAIEHMHSNNIVHRDLSLENILIKDFASNTIKVAGFDYLSELGPDGKTQGIYGSLHFIAPEVFRGKYTEKVDIWSCGIITYILMTGKYPYVGFHKIEQVGKMPFELVDEKCAGFSGELKNLLKKMLELNPENRISASDALKHWWFKKNLSRHRKAKTTFG</sequence>
<keyword evidence="3" id="KW-1185">Reference proteome</keyword>
<dbReference type="InterPro" id="IPR008266">
    <property type="entry name" value="Tyr_kinase_AS"/>
</dbReference>
<dbReference type="Proteomes" id="UP000187209">
    <property type="component" value="Unassembled WGS sequence"/>
</dbReference>
<dbReference type="PANTHER" id="PTHR24347">
    <property type="entry name" value="SERINE/THREONINE-PROTEIN KINASE"/>
    <property type="match status" value="1"/>
</dbReference>
<evidence type="ECO:0000313" key="3">
    <source>
        <dbReference type="Proteomes" id="UP000187209"/>
    </source>
</evidence>
<accession>A0A1R2BC48</accession>
<dbReference type="SUPFAM" id="SSF56112">
    <property type="entry name" value="Protein kinase-like (PK-like)"/>
    <property type="match status" value="1"/>
</dbReference>
<dbReference type="PROSITE" id="PS50011">
    <property type="entry name" value="PROTEIN_KINASE_DOM"/>
    <property type="match status" value="1"/>
</dbReference>
<protein>
    <recommendedName>
        <fullName evidence="1">Protein kinase domain-containing protein</fullName>
    </recommendedName>
</protein>
<feature type="domain" description="Protein kinase" evidence="1">
    <location>
        <begin position="42"/>
        <end position="296"/>
    </location>
</feature>
<reference evidence="2 3" key="1">
    <citation type="submission" date="2016-11" db="EMBL/GenBank/DDBJ databases">
        <title>The macronuclear genome of Stentor coeruleus: a giant cell with tiny introns.</title>
        <authorList>
            <person name="Slabodnick M."/>
            <person name="Ruby J.G."/>
            <person name="Reiff S.B."/>
            <person name="Swart E.C."/>
            <person name="Gosai S."/>
            <person name="Prabakaran S."/>
            <person name="Witkowska E."/>
            <person name="Larue G.E."/>
            <person name="Fisher S."/>
            <person name="Freeman R.M."/>
            <person name="Gunawardena J."/>
            <person name="Chu W."/>
            <person name="Stover N.A."/>
            <person name="Gregory B.D."/>
            <person name="Nowacki M."/>
            <person name="Derisi J."/>
            <person name="Roy S.W."/>
            <person name="Marshall W.F."/>
            <person name="Sood P."/>
        </authorList>
    </citation>
    <scope>NUCLEOTIDE SEQUENCE [LARGE SCALE GENOMIC DNA]</scope>
    <source>
        <strain evidence="2">WM001</strain>
    </source>
</reference>
<name>A0A1R2BC48_9CILI</name>